<evidence type="ECO:0000256" key="2">
    <source>
        <dbReference type="ARBA" id="ARBA00023027"/>
    </source>
</evidence>
<dbReference type="InterPro" id="IPR006115">
    <property type="entry name" value="6PGDH_NADP-bd"/>
</dbReference>
<dbReference type="GO" id="GO:0050661">
    <property type="term" value="F:NADP binding"/>
    <property type="evidence" value="ECO:0007669"/>
    <property type="project" value="InterPro"/>
</dbReference>
<dbReference type="InterPro" id="IPR036291">
    <property type="entry name" value="NAD(P)-bd_dom_sf"/>
</dbReference>
<dbReference type="SUPFAM" id="SSF51735">
    <property type="entry name" value="NAD(P)-binding Rossmann-fold domains"/>
    <property type="match status" value="1"/>
</dbReference>
<evidence type="ECO:0000259" key="3">
    <source>
        <dbReference type="Pfam" id="PF03446"/>
    </source>
</evidence>
<feature type="domain" description="6-phosphogluconate dehydrogenase NADP-binding" evidence="3">
    <location>
        <begin position="1"/>
        <end position="146"/>
    </location>
</feature>
<evidence type="ECO:0000256" key="1">
    <source>
        <dbReference type="ARBA" id="ARBA00023002"/>
    </source>
</evidence>
<dbReference type="PIRSF" id="PIRSF000103">
    <property type="entry name" value="HIBADH"/>
    <property type="match status" value="1"/>
</dbReference>
<dbReference type="PANTHER" id="PTHR22981">
    <property type="entry name" value="3-HYDROXYISOBUTYRATE DEHYDROGENASE-RELATED"/>
    <property type="match status" value="1"/>
</dbReference>
<sequence length="282" mass="28769">MGSAIVDRLVDCDESVVVYDLDQERTDTAVGKGAVGAASAAEVAELADVVGICVPADRHVEAVISGPGGLAKTAKAGQVVLVHSTVLPSTVRDARATVEEWGGFLHDACVAGGVDAARRGEMVLLVGALTDLPDAAVRLLHLLGDRLLDAGPVGAGAALKVGVNVMSYAQFSAAAAAFDLVERNGAESDTLLEAWRHIGQLGRLTESYVSLLSLPADVVAGSMRAYLVATAEIARKDLDLAAELAHSGSGLHGVVTALGEAVPEVFRVGESSSQEDRGGQGG</sequence>
<gene>
    <name evidence="4" type="ORF">METZ01_LOCUS150491</name>
</gene>
<dbReference type="InterPro" id="IPR013328">
    <property type="entry name" value="6PGD_dom2"/>
</dbReference>
<name>A0A382A9B1_9ZZZZ</name>
<dbReference type="Pfam" id="PF03446">
    <property type="entry name" value="NAD_binding_2"/>
    <property type="match status" value="1"/>
</dbReference>
<keyword evidence="2" id="KW-0520">NAD</keyword>
<dbReference type="InterPro" id="IPR008927">
    <property type="entry name" value="6-PGluconate_DH-like_C_sf"/>
</dbReference>
<dbReference type="Gene3D" id="3.40.50.720">
    <property type="entry name" value="NAD(P)-binding Rossmann-like Domain"/>
    <property type="match status" value="1"/>
</dbReference>
<dbReference type="AlphaFoldDB" id="A0A382A9B1"/>
<proteinExistence type="predicted"/>
<protein>
    <recommendedName>
        <fullName evidence="3">6-phosphogluconate dehydrogenase NADP-binding domain-containing protein</fullName>
    </recommendedName>
</protein>
<dbReference type="Gene3D" id="1.10.1040.10">
    <property type="entry name" value="N-(1-d-carboxylethyl)-l-norvaline Dehydrogenase, domain 2"/>
    <property type="match status" value="1"/>
</dbReference>
<evidence type="ECO:0000313" key="4">
    <source>
        <dbReference type="EMBL" id="SVA97637.1"/>
    </source>
</evidence>
<reference evidence="4" key="1">
    <citation type="submission" date="2018-05" db="EMBL/GenBank/DDBJ databases">
        <authorList>
            <person name="Lanie J.A."/>
            <person name="Ng W.-L."/>
            <person name="Kazmierczak K.M."/>
            <person name="Andrzejewski T.M."/>
            <person name="Davidsen T.M."/>
            <person name="Wayne K.J."/>
            <person name="Tettelin H."/>
            <person name="Glass J.I."/>
            <person name="Rusch D."/>
            <person name="Podicherti R."/>
            <person name="Tsui H.-C.T."/>
            <person name="Winkler M.E."/>
        </authorList>
    </citation>
    <scope>NUCLEOTIDE SEQUENCE</scope>
</reference>
<dbReference type="InterPro" id="IPR015815">
    <property type="entry name" value="HIBADH-related"/>
</dbReference>
<dbReference type="PANTHER" id="PTHR22981:SF7">
    <property type="entry name" value="3-HYDROXYISOBUTYRATE DEHYDROGENASE, MITOCHONDRIAL"/>
    <property type="match status" value="1"/>
</dbReference>
<dbReference type="SUPFAM" id="SSF48179">
    <property type="entry name" value="6-phosphogluconate dehydrogenase C-terminal domain-like"/>
    <property type="match status" value="1"/>
</dbReference>
<accession>A0A382A9B1</accession>
<organism evidence="4">
    <name type="scientific">marine metagenome</name>
    <dbReference type="NCBI Taxonomy" id="408172"/>
    <lineage>
        <taxon>unclassified sequences</taxon>
        <taxon>metagenomes</taxon>
        <taxon>ecological metagenomes</taxon>
    </lineage>
</organism>
<keyword evidence="1" id="KW-0560">Oxidoreductase</keyword>
<dbReference type="EMBL" id="UINC01024288">
    <property type="protein sequence ID" value="SVA97637.1"/>
    <property type="molecule type" value="Genomic_DNA"/>
</dbReference>
<dbReference type="GO" id="GO:0016616">
    <property type="term" value="F:oxidoreductase activity, acting on the CH-OH group of donors, NAD or NADP as acceptor"/>
    <property type="evidence" value="ECO:0007669"/>
    <property type="project" value="TreeGrafter"/>
</dbReference>